<evidence type="ECO:0000313" key="3">
    <source>
        <dbReference type="EMBL" id="PSR30760.1"/>
    </source>
</evidence>
<feature type="domain" description="NADP-dependent oxidoreductase" evidence="2">
    <location>
        <begin position="17"/>
        <end position="313"/>
    </location>
</feature>
<dbReference type="PANTHER" id="PTHR43364:SF4">
    <property type="entry name" value="NAD(P)-LINKED OXIDOREDUCTASE SUPERFAMILY PROTEIN"/>
    <property type="match status" value="1"/>
</dbReference>
<protein>
    <submittedName>
        <fullName evidence="3">Aldo/keto reductase</fullName>
    </submittedName>
</protein>
<accession>A0A2T2X8E0</accession>
<dbReference type="GO" id="GO:0016491">
    <property type="term" value="F:oxidoreductase activity"/>
    <property type="evidence" value="ECO:0007669"/>
    <property type="project" value="UniProtKB-KW"/>
</dbReference>
<comment type="caution">
    <text evidence="3">The sequence shown here is derived from an EMBL/GenBank/DDBJ whole genome shotgun (WGS) entry which is preliminary data.</text>
</comment>
<evidence type="ECO:0000259" key="2">
    <source>
        <dbReference type="Pfam" id="PF00248"/>
    </source>
</evidence>
<evidence type="ECO:0000256" key="1">
    <source>
        <dbReference type="ARBA" id="ARBA00023002"/>
    </source>
</evidence>
<dbReference type="SUPFAM" id="SSF51430">
    <property type="entry name" value="NAD(P)-linked oxidoreductase"/>
    <property type="match status" value="1"/>
</dbReference>
<name>A0A2T2X8E0_9FIRM</name>
<proteinExistence type="predicted"/>
<dbReference type="InterPro" id="IPR023210">
    <property type="entry name" value="NADP_OxRdtase_dom"/>
</dbReference>
<sequence length="322" mass="35910">MTFELRRLGHSRIKLTPLGLGTWQFSQGRGLVGSFWPRLDDEVIAQIVQAAWRGGIHWFDTAEIYGHGASEEALSRALHSLGIVAGDALIATKWWPVGRTYRSLATSIPRRLQALNGYPVTLYQIHQPWALSSLKDQARALIHLLQEKLVSGVGVSNFSARAMREMAHRLNDAGFPLASNQVRYNLLDRSIERNGILSEAQDLKVAIIAYSPLQQGILSGKFHQPGVRPAGLRRWSPRMSPGYLARSEPLVNLMQEIGQRYHKTVSQVALNWIITAHPEMLAIPGATKPEQAQHLADTLSFRLSWDECETLSNLSDKITSKA</sequence>
<dbReference type="AlphaFoldDB" id="A0A2T2X8E0"/>
<dbReference type="Pfam" id="PF00248">
    <property type="entry name" value="Aldo_ket_red"/>
    <property type="match status" value="1"/>
</dbReference>
<dbReference type="InterPro" id="IPR050523">
    <property type="entry name" value="AKR_Detox_Biosynth"/>
</dbReference>
<dbReference type="EMBL" id="PXYT01000007">
    <property type="protein sequence ID" value="PSR30760.1"/>
    <property type="molecule type" value="Genomic_DNA"/>
</dbReference>
<evidence type="ECO:0000313" key="4">
    <source>
        <dbReference type="Proteomes" id="UP000242699"/>
    </source>
</evidence>
<dbReference type="InterPro" id="IPR036812">
    <property type="entry name" value="NAD(P)_OxRdtase_dom_sf"/>
</dbReference>
<keyword evidence="1" id="KW-0560">Oxidoreductase</keyword>
<organism evidence="3 4">
    <name type="scientific">Sulfobacillus benefaciens</name>
    <dbReference type="NCBI Taxonomy" id="453960"/>
    <lineage>
        <taxon>Bacteria</taxon>
        <taxon>Bacillati</taxon>
        <taxon>Bacillota</taxon>
        <taxon>Clostridia</taxon>
        <taxon>Eubacteriales</taxon>
        <taxon>Clostridiales Family XVII. Incertae Sedis</taxon>
        <taxon>Sulfobacillus</taxon>
    </lineage>
</organism>
<dbReference type="Gene3D" id="3.20.20.100">
    <property type="entry name" value="NADP-dependent oxidoreductase domain"/>
    <property type="match status" value="1"/>
</dbReference>
<gene>
    <name evidence="3" type="ORF">C7B43_04630</name>
</gene>
<reference evidence="3 4" key="1">
    <citation type="journal article" date="2014" name="BMC Genomics">
        <title>Comparison of environmental and isolate Sulfobacillus genomes reveals diverse carbon, sulfur, nitrogen, and hydrogen metabolisms.</title>
        <authorList>
            <person name="Justice N.B."/>
            <person name="Norman A."/>
            <person name="Brown C.T."/>
            <person name="Singh A."/>
            <person name="Thomas B.C."/>
            <person name="Banfield J.F."/>
        </authorList>
    </citation>
    <scope>NUCLEOTIDE SEQUENCE [LARGE SCALE GENOMIC DNA]</scope>
    <source>
        <strain evidence="3">AMDSBA1</strain>
    </source>
</reference>
<dbReference type="PANTHER" id="PTHR43364">
    <property type="entry name" value="NADH-SPECIFIC METHYLGLYOXAL REDUCTASE-RELATED"/>
    <property type="match status" value="1"/>
</dbReference>
<dbReference type="Proteomes" id="UP000242699">
    <property type="component" value="Unassembled WGS sequence"/>
</dbReference>